<dbReference type="RefSeq" id="XP_013173834.1">
    <property type="nucleotide sequence ID" value="XM_013318380.1"/>
</dbReference>
<keyword evidence="12" id="KW-0503">Monooxygenase</keyword>
<evidence type="ECO:0000256" key="3">
    <source>
        <dbReference type="ARBA" id="ARBA00004406"/>
    </source>
</evidence>
<accession>A0AAJ7EEA2</accession>
<keyword evidence="10" id="KW-0560">Oxidoreductase</keyword>
<protein>
    <recommendedName>
        <fullName evidence="5">unspecific monooxygenase</fullName>
        <ecNumber evidence="5">1.14.14.1</ecNumber>
    </recommendedName>
</protein>
<gene>
    <name evidence="15 16" type="primary">LOC106122431</name>
</gene>
<evidence type="ECO:0000256" key="5">
    <source>
        <dbReference type="ARBA" id="ARBA00012109"/>
    </source>
</evidence>
<comment type="cofactor">
    <cofactor evidence="1">
        <name>heme</name>
        <dbReference type="ChEBI" id="CHEBI:30413"/>
    </cofactor>
</comment>
<dbReference type="Gene3D" id="1.10.630.10">
    <property type="entry name" value="Cytochrome P450"/>
    <property type="match status" value="1"/>
</dbReference>
<dbReference type="GeneID" id="106122431"/>
<dbReference type="AlphaFoldDB" id="A0AAJ7EEA2"/>
<comment type="catalytic activity">
    <reaction evidence="14">
        <text>an organic molecule + reduced [NADPH--hemoprotein reductase] + O2 = an alcohol + oxidized [NADPH--hemoprotein reductase] + H2O + H(+)</text>
        <dbReference type="Rhea" id="RHEA:17149"/>
        <dbReference type="Rhea" id="RHEA-COMP:11964"/>
        <dbReference type="Rhea" id="RHEA-COMP:11965"/>
        <dbReference type="ChEBI" id="CHEBI:15377"/>
        <dbReference type="ChEBI" id="CHEBI:15378"/>
        <dbReference type="ChEBI" id="CHEBI:15379"/>
        <dbReference type="ChEBI" id="CHEBI:30879"/>
        <dbReference type="ChEBI" id="CHEBI:57618"/>
        <dbReference type="ChEBI" id="CHEBI:58210"/>
        <dbReference type="ChEBI" id="CHEBI:142491"/>
        <dbReference type="EC" id="1.14.14.1"/>
    </reaction>
</comment>
<keyword evidence="9" id="KW-0492">Microsome</keyword>
<evidence type="ECO:0000256" key="14">
    <source>
        <dbReference type="ARBA" id="ARBA00047827"/>
    </source>
</evidence>
<evidence type="ECO:0000256" key="8">
    <source>
        <dbReference type="ARBA" id="ARBA00022824"/>
    </source>
</evidence>
<name>A0AAJ7EEA2_PAPXU</name>
<evidence type="ECO:0000256" key="10">
    <source>
        <dbReference type="ARBA" id="ARBA00023002"/>
    </source>
</evidence>
<dbReference type="PANTHER" id="PTHR24292:SF54">
    <property type="entry name" value="CYP9F3-RELATED"/>
    <property type="match status" value="1"/>
</dbReference>
<dbReference type="Proteomes" id="UP000694872">
    <property type="component" value="Unplaced"/>
</dbReference>
<dbReference type="RefSeq" id="XP_013173835.1">
    <property type="nucleotide sequence ID" value="XM_013318381.1"/>
</dbReference>
<reference evidence="15 16" key="1">
    <citation type="submission" date="2025-04" db="UniProtKB">
        <authorList>
            <consortium name="RefSeq"/>
        </authorList>
    </citation>
    <scope>IDENTIFICATION</scope>
</reference>
<keyword evidence="11" id="KW-0408">Iron</keyword>
<dbReference type="KEGG" id="pxu:106122431"/>
<dbReference type="EC" id="1.14.14.1" evidence="5"/>
<evidence type="ECO:0000256" key="2">
    <source>
        <dbReference type="ARBA" id="ARBA00004174"/>
    </source>
</evidence>
<dbReference type="GO" id="GO:0016712">
    <property type="term" value="F:oxidoreductase activity, acting on paired donors, with incorporation or reduction of molecular oxygen, reduced flavin or flavoprotein as one donor, and incorporation of one atom of oxygen"/>
    <property type="evidence" value="ECO:0007669"/>
    <property type="project" value="UniProtKB-EC"/>
</dbReference>
<keyword evidence="13" id="KW-0472">Membrane</keyword>
<evidence type="ECO:0000256" key="6">
    <source>
        <dbReference type="ARBA" id="ARBA00022617"/>
    </source>
</evidence>
<keyword evidence="6" id="KW-0349">Heme</keyword>
<dbReference type="GO" id="GO:0005506">
    <property type="term" value="F:iron ion binding"/>
    <property type="evidence" value="ECO:0007669"/>
    <property type="project" value="InterPro"/>
</dbReference>
<evidence type="ECO:0000313" key="15">
    <source>
        <dbReference type="RefSeq" id="XP_013173834.1"/>
    </source>
</evidence>
<dbReference type="InterPro" id="IPR001128">
    <property type="entry name" value="Cyt_P450"/>
</dbReference>
<evidence type="ECO:0000256" key="13">
    <source>
        <dbReference type="ARBA" id="ARBA00023136"/>
    </source>
</evidence>
<evidence type="ECO:0000256" key="4">
    <source>
        <dbReference type="ARBA" id="ARBA00010617"/>
    </source>
</evidence>
<organism evidence="16">
    <name type="scientific">Papilio xuthus</name>
    <name type="common">Asian swallowtail butterfly</name>
    <dbReference type="NCBI Taxonomy" id="66420"/>
    <lineage>
        <taxon>Eukaryota</taxon>
        <taxon>Metazoa</taxon>
        <taxon>Ecdysozoa</taxon>
        <taxon>Arthropoda</taxon>
        <taxon>Hexapoda</taxon>
        <taxon>Insecta</taxon>
        <taxon>Pterygota</taxon>
        <taxon>Neoptera</taxon>
        <taxon>Endopterygota</taxon>
        <taxon>Lepidoptera</taxon>
        <taxon>Glossata</taxon>
        <taxon>Ditrysia</taxon>
        <taxon>Papilionoidea</taxon>
        <taxon>Papilionidae</taxon>
        <taxon>Papilioninae</taxon>
        <taxon>Papilio</taxon>
    </lineage>
</organism>
<dbReference type="PANTHER" id="PTHR24292">
    <property type="entry name" value="CYTOCHROME P450"/>
    <property type="match status" value="1"/>
</dbReference>
<keyword evidence="8" id="KW-0256">Endoplasmic reticulum</keyword>
<dbReference type="InterPro" id="IPR036396">
    <property type="entry name" value="Cyt_P450_sf"/>
</dbReference>
<evidence type="ECO:0000256" key="1">
    <source>
        <dbReference type="ARBA" id="ARBA00001971"/>
    </source>
</evidence>
<evidence type="ECO:0000256" key="11">
    <source>
        <dbReference type="ARBA" id="ARBA00023004"/>
    </source>
</evidence>
<comment type="subcellular location">
    <subcellularLocation>
        <location evidence="3">Endoplasmic reticulum membrane</location>
        <topology evidence="3">Peripheral membrane protein</topology>
    </subcellularLocation>
    <subcellularLocation>
        <location evidence="2">Microsome membrane</location>
        <topology evidence="2">Peripheral membrane protein</topology>
    </subcellularLocation>
</comment>
<evidence type="ECO:0000256" key="12">
    <source>
        <dbReference type="ARBA" id="ARBA00023033"/>
    </source>
</evidence>
<sequence length="173" mass="20451">MFLLLLTLAVLLLLVWVYVRWCKVRRYWADRGVPFAPPNPLLGNLTFLQRYNSGIWMRNLYQSYRSPYVGIWLFWRPALVVNSVDIGRRILVSDAAFFRDRFVTSGDSDPIGKYNLFTVKEPVWSSLRRRLTPVFTAAKLRSVHDFVTVKTQELMQRIQNDMTENQCFNLRVR</sequence>
<dbReference type="SUPFAM" id="SSF48264">
    <property type="entry name" value="Cytochrome P450"/>
    <property type="match status" value="1"/>
</dbReference>
<dbReference type="Pfam" id="PF00067">
    <property type="entry name" value="p450"/>
    <property type="match status" value="1"/>
</dbReference>
<comment type="similarity">
    <text evidence="4">Belongs to the cytochrome P450 family.</text>
</comment>
<proteinExistence type="inferred from homology"/>
<evidence type="ECO:0000256" key="7">
    <source>
        <dbReference type="ARBA" id="ARBA00022723"/>
    </source>
</evidence>
<keyword evidence="7" id="KW-0479">Metal-binding</keyword>
<evidence type="ECO:0000313" key="16">
    <source>
        <dbReference type="RefSeq" id="XP_013173835.1"/>
    </source>
</evidence>
<dbReference type="GO" id="GO:0020037">
    <property type="term" value="F:heme binding"/>
    <property type="evidence" value="ECO:0007669"/>
    <property type="project" value="InterPro"/>
</dbReference>
<evidence type="ECO:0000256" key="9">
    <source>
        <dbReference type="ARBA" id="ARBA00022848"/>
    </source>
</evidence>
<dbReference type="GO" id="GO:0005789">
    <property type="term" value="C:endoplasmic reticulum membrane"/>
    <property type="evidence" value="ECO:0007669"/>
    <property type="project" value="UniProtKB-SubCell"/>
</dbReference>
<dbReference type="InterPro" id="IPR050476">
    <property type="entry name" value="Insect_CytP450_Detox"/>
</dbReference>